<dbReference type="EMBL" id="HBGU01061060">
    <property type="protein sequence ID" value="CAD9516213.1"/>
    <property type="molecule type" value="Transcribed_RNA"/>
</dbReference>
<evidence type="ECO:0000313" key="2">
    <source>
        <dbReference type="EMBL" id="CAD9516213.1"/>
    </source>
</evidence>
<protein>
    <submittedName>
        <fullName evidence="2">Uncharacterized protein</fullName>
    </submittedName>
</protein>
<dbReference type="AlphaFoldDB" id="A0A7S2N2R0"/>
<feature type="region of interest" description="Disordered" evidence="1">
    <location>
        <begin position="107"/>
        <end position="132"/>
    </location>
</feature>
<reference evidence="2" key="1">
    <citation type="submission" date="2021-01" db="EMBL/GenBank/DDBJ databases">
        <authorList>
            <person name="Corre E."/>
            <person name="Pelletier E."/>
            <person name="Niang G."/>
            <person name="Scheremetjew M."/>
            <person name="Finn R."/>
            <person name="Kale V."/>
            <person name="Holt S."/>
            <person name="Cochrane G."/>
            <person name="Meng A."/>
            <person name="Brown T."/>
            <person name="Cohen L."/>
        </authorList>
    </citation>
    <scope>NUCLEOTIDE SEQUENCE</scope>
    <source>
        <strain evidence="2">UTEX LB 985</strain>
    </source>
</reference>
<gene>
    <name evidence="2" type="ORF">CBRE1094_LOCUS33177</name>
</gene>
<organism evidence="2">
    <name type="scientific">Haptolina brevifila</name>
    <dbReference type="NCBI Taxonomy" id="156173"/>
    <lineage>
        <taxon>Eukaryota</taxon>
        <taxon>Haptista</taxon>
        <taxon>Haptophyta</taxon>
        <taxon>Prymnesiophyceae</taxon>
        <taxon>Prymnesiales</taxon>
        <taxon>Prymnesiaceae</taxon>
        <taxon>Haptolina</taxon>
    </lineage>
</organism>
<name>A0A7S2N2R0_9EUKA</name>
<accession>A0A7S2N2R0</accession>
<feature type="region of interest" description="Disordered" evidence="1">
    <location>
        <begin position="1"/>
        <end position="25"/>
    </location>
</feature>
<proteinExistence type="predicted"/>
<sequence length="152" mass="16818">MGSYEAQRQLADEQRFVSQASYSDDPELDAEIKRQISGSRHTVADLKYGEIKRILRAYNVSAVKILEADTKQKVVDLAIASGIIDVPDEWTLSRLLQEQKDFETQSYREAGNLKASGVGTTTPENLSPELSPEYKKWVDDTEGGVLAVPGKG</sequence>
<evidence type="ECO:0000256" key="1">
    <source>
        <dbReference type="SAM" id="MobiDB-lite"/>
    </source>
</evidence>